<protein>
    <submittedName>
        <fullName evidence="1">Uncharacterized protein</fullName>
    </submittedName>
</protein>
<dbReference type="EMBL" id="CP047898">
    <property type="protein sequence ID" value="QHK18819.1"/>
    <property type="molecule type" value="Genomic_DNA"/>
</dbReference>
<dbReference type="Proteomes" id="UP000464186">
    <property type="component" value="Chromosome"/>
</dbReference>
<dbReference type="KEGG" id="psey:GU243_02425"/>
<evidence type="ECO:0000313" key="2">
    <source>
        <dbReference type="Proteomes" id="UP000464186"/>
    </source>
</evidence>
<reference evidence="1 2" key="1">
    <citation type="submission" date="2020-01" db="EMBL/GenBank/DDBJ databases">
        <title>Pseudarthrobacter psychrotolerans sp. nov., isolated from antarctic soil.</title>
        <authorList>
            <person name="Shin Y."/>
            <person name="Park W."/>
        </authorList>
    </citation>
    <scope>NUCLEOTIDE SEQUENCE [LARGE SCALE GENOMIC DNA]</scope>
    <source>
        <strain evidence="1 2">YJ56</strain>
    </source>
</reference>
<name>A0A6P1NH07_9MICC</name>
<proteinExistence type="predicted"/>
<accession>A0A6P1NH07</accession>
<sequence>MTNTTPSVAVMKLSKSEYIELADRFRGKAQQEHQDARAWRDKYLVAASQLAVLRAAYEPEGMEPCS</sequence>
<keyword evidence="2" id="KW-1185">Reference proteome</keyword>
<evidence type="ECO:0000313" key="1">
    <source>
        <dbReference type="EMBL" id="QHK18819.1"/>
    </source>
</evidence>
<dbReference type="AlphaFoldDB" id="A0A6P1NH07"/>
<gene>
    <name evidence="1" type="ORF">GU243_02425</name>
</gene>
<organism evidence="1 2">
    <name type="scientific">Pseudarthrobacter psychrotolerans</name>
    <dbReference type="NCBI Taxonomy" id="2697569"/>
    <lineage>
        <taxon>Bacteria</taxon>
        <taxon>Bacillati</taxon>
        <taxon>Actinomycetota</taxon>
        <taxon>Actinomycetes</taxon>
        <taxon>Micrococcales</taxon>
        <taxon>Micrococcaceae</taxon>
        <taxon>Pseudarthrobacter</taxon>
    </lineage>
</organism>